<protein>
    <submittedName>
        <fullName evidence="2">Uncharacterized protein</fullName>
    </submittedName>
</protein>
<dbReference type="Proteomes" id="UP001066276">
    <property type="component" value="Chromosome 1_2"/>
</dbReference>
<keyword evidence="3" id="KW-1185">Reference proteome</keyword>
<proteinExistence type="predicted"/>
<evidence type="ECO:0000313" key="2">
    <source>
        <dbReference type="EMBL" id="KAJ1209101.1"/>
    </source>
</evidence>
<sequence length="142" mass="15990">MLVHLQGSTGVEEDGGNRPLRCDPEQETTKRKQPEADQETTQEAFAEELHLPDTLQEECGSVRNKETLHRSDSVNVLERAIEKTTDNSETRREKTPTRGERRDRTGSPEIPEPEKGTEHQMRKAATGEALRVVTVIPPHCPL</sequence>
<evidence type="ECO:0000313" key="3">
    <source>
        <dbReference type="Proteomes" id="UP001066276"/>
    </source>
</evidence>
<name>A0AAV7W951_PLEWA</name>
<feature type="compositionally biased region" description="Basic and acidic residues" evidence="1">
    <location>
        <begin position="79"/>
        <end position="121"/>
    </location>
</feature>
<feature type="compositionally biased region" description="Basic and acidic residues" evidence="1">
    <location>
        <begin position="20"/>
        <end position="35"/>
    </location>
</feature>
<accession>A0AAV7W951</accession>
<feature type="region of interest" description="Disordered" evidence="1">
    <location>
        <begin position="65"/>
        <end position="124"/>
    </location>
</feature>
<gene>
    <name evidence="2" type="ORF">NDU88_004480</name>
</gene>
<organism evidence="2 3">
    <name type="scientific">Pleurodeles waltl</name>
    <name type="common">Iberian ribbed newt</name>
    <dbReference type="NCBI Taxonomy" id="8319"/>
    <lineage>
        <taxon>Eukaryota</taxon>
        <taxon>Metazoa</taxon>
        <taxon>Chordata</taxon>
        <taxon>Craniata</taxon>
        <taxon>Vertebrata</taxon>
        <taxon>Euteleostomi</taxon>
        <taxon>Amphibia</taxon>
        <taxon>Batrachia</taxon>
        <taxon>Caudata</taxon>
        <taxon>Salamandroidea</taxon>
        <taxon>Salamandridae</taxon>
        <taxon>Pleurodelinae</taxon>
        <taxon>Pleurodeles</taxon>
    </lineage>
</organism>
<comment type="caution">
    <text evidence="2">The sequence shown here is derived from an EMBL/GenBank/DDBJ whole genome shotgun (WGS) entry which is preliminary data.</text>
</comment>
<dbReference type="AlphaFoldDB" id="A0AAV7W951"/>
<dbReference type="EMBL" id="JANPWB010000002">
    <property type="protein sequence ID" value="KAJ1209101.1"/>
    <property type="molecule type" value="Genomic_DNA"/>
</dbReference>
<feature type="region of interest" description="Disordered" evidence="1">
    <location>
        <begin position="1"/>
        <end position="43"/>
    </location>
</feature>
<evidence type="ECO:0000256" key="1">
    <source>
        <dbReference type="SAM" id="MobiDB-lite"/>
    </source>
</evidence>
<reference evidence="2" key="1">
    <citation type="journal article" date="2022" name="bioRxiv">
        <title>Sequencing and chromosome-scale assembly of the giantPleurodeles waltlgenome.</title>
        <authorList>
            <person name="Brown T."/>
            <person name="Elewa A."/>
            <person name="Iarovenko S."/>
            <person name="Subramanian E."/>
            <person name="Araus A.J."/>
            <person name="Petzold A."/>
            <person name="Susuki M."/>
            <person name="Suzuki K.-i.T."/>
            <person name="Hayashi T."/>
            <person name="Toyoda A."/>
            <person name="Oliveira C."/>
            <person name="Osipova E."/>
            <person name="Leigh N.D."/>
            <person name="Simon A."/>
            <person name="Yun M.H."/>
        </authorList>
    </citation>
    <scope>NUCLEOTIDE SEQUENCE</scope>
    <source>
        <strain evidence="2">20211129_DDA</strain>
        <tissue evidence="2">Liver</tissue>
    </source>
</reference>